<keyword evidence="1" id="KW-1133">Transmembrane helix</keyword>
<feature type="transmembrane region" description="Helical" evidence="1">
    <location>
        <begin position="20"/>
        <end position="42"/>
    </location>
</feature>
<dbReference type="AlphaFoldDB" id="A0A7S4LLE6"/>
<keyword evidence="1" id="KW-0472">Membrane</keyword>
<gene>
    <name evidence="2" type="ORF">EGYM00163_LOCUS48254</name>
</gene>
<keyword evidence="1" id="KW-0812">Transmembrane</keyword>
<name>A0A7S4LLE6_9EUGL</name>
<sequence>MATVLPLVALPPPPRPSADLRVLAAAAGALGFATGLLCVTFLPFGSWSVPSSAAWATMPLALSPATMGGRLSQHIPRSTGVPPAGLHAARSNAAEELVRLEYLADKRKEALEYHENDPGVQRYDYELESESWGGSYAYASEDFDPAQKYQEASGGFEDVDSVARDVGLIDVDPDNDDESP</sequence>
<protein>
    <submittedName>
        <fullName evidence="2">Uncharacterized protein</fullName>
    </submittedName>
</protein>
<organism evidence="2">
    <name type="scientific">Eutreptiella gymnastica</name>
    <dbReference type="NCBI Taxonomy" id="73025"/>
    <lineage>
        <taxon>Eukaryota</taxon>
        <taxon>Discoba</taxon>
        <taxon>Euglenozoa</taxon>
        <taxon>Euglenida</taxon>
        <taxon>Spirocuta</taxon>
        <taxon>Euglenophyceae</taxon>
        <taxon>Eutreptiales</taxon>
        <taxon>Eutreptiaceae</taxon>
        <taxon>Eutreptiella</taxon>
    </lineage>
</organism>
<dbReference type="EMBL" id="HBJA01140284">
    <property type="protein sequence ID" value="CAE0836885.1"/>
    <property type="molecule type" value="Transcribed_RNA"/>
</dbReference>
<evidence type="ECO:0000313" key="2">
    <source>
        <dbReference type="EMBL" id="CAE0836885.1"/>
    </source>
</evidence>
<evidence type="ECO:0000256" key="1">
    <source>
        <dbReference type="SAM" id="Phobius"/>
    </source>
</evidence>
<proteinExistence type="predicted"/>
<accession>A0A7S4LLE6</accession>
<reference evidence="2" key="1">
    <citation type="submission" date="2021-01" db="EMBL/GenBank/DDBJ databases">
        <authorList>
            <person name="Corre E."/>
            <person name="Pelletier E."/>
            <person name="Niang G."/>
            <person name="Scheremetjew M."/>
            <person name="Finn R."/>
            <person name="Kale V."/>
            <person name="Holt S."/>
            <person name="Cochrane G."/>
            <person name="Meng A."/>
            <person name="Brown T."/>
            <person name="Cohen L."/>
        </authorList>
    </citation>
    <scope>NUCLEOTIDE SEQUENCE</scope>
    <source>
        <strain evidence="2">CCMP1594</strain>
    </source>
</reference>